<keyword evidence="2" id="KW-1133">Transmembrane helix</keyword>
<keyword evidence="2" id="KW-0812">Transmembrane</keyword>
<reference evidence="3 4" key="1">
    <citation type="submission" date="2024-09" db="EMBL/GenBank/DDBJ databases">
        <authorList>
            <person name="Sun Q."/>
            <person name="Mori K."/>
        </authorList>
    </citation>
    <scope>NUCLEOTIDE SEQUENCE [LARGE SCALE GENOMIC DNA]</scope>
    <source>
        <strain evidence="3 4">KCTC 23076</strain>
    </source>
</reference>
<sequence length="359" mass="38566">MDDSAAEQLRRTAVDPGGGSTPADATASSTGEPAGHTAPFTERILSRLPGSRLGWIIAWSLVPWVNVAIVLTSGGLEWVTTADLSSELLNRTAVSVAVLLSLWGAARIDRDLSRLRVTLTHAVEQERPDVDRIFRGIDSSAGPLILTAAIAVVLPLDEALHGDTGAAILQAATWLIFGIPLSTAVWVYLALQLGLDRLGRGRLTLRTYSGDRTLGLEPVGALAFTGFWMLFGAVTPIVLTSSADLPTVIVGSLVLLVALCLFFLSVRGLHRQMTAIKHREMHRAANLYAQAYEKVQENPTLDVLEQQTPLLNAAENLEKRAERIQVWPFDEPTFARAATIATSAVATIVARMLLAPTGL</sequence>
<organism evidence="3 4">
    <name type="scientific">Lysobacter korlensis</name>
    <dbReference type="NCBI Taxonomy" id="553636"/>
    <lineage>
        <taxon>Bacteria</taxon>
        <taxon>Pseudomonadati</taxon>
        <taxon>Pseudomonadota</taxon>
        <taxon>Gammaproteobacteria</taxon>
        <taxon>Lysobacterales</taxon>
        <taxon>Lysobacteraceae</taxon>
        <taxon>Lysobacter</taxon>
    </lineage>
</organism>
<gene>
    <name evidence="3" type="ORF">ACFFGH_20990</name>
</gene>
<name>A0ABV6RUN7_9GAMM</name>
<dbReference type="RefSeq" id="WP_386671949.1">
    <property type="nucleotide sequence ID" value="NZ_JBHLTG010000005.1"/>
</dbReference>
<dbReference type="Proteomes" id="UP001589896">
    <property type="component" value="Unassembled WGS sequence"/>
</dbReference>
<evidence type="ECO:0000313" key="3">
    <source>
        <dbReference type="EMBL" id="MFC0680319.1"/>
    </source>
</evidence>
<proteinExistence type="predicted"/>
<accession>A0ABV6RUN7</accession>
<feature type="transmembrane region" description="Helical" evidence="2">
    <location>
        <begin position="168"/>
        <end position="193"/>
    </location>
</feature>
<evidence type="ECO:0000256" key="1">
    <source>
        <dbReference type="SAM" id="MobiDB-lite"/>
    </source>
</evidence>
<evidence type="ECO:0000313" key="4">
    <source>
        <dbReference type="Proteomes" id="UP001589896"/>
    </source>
</evidence>
<keyword evidence="2" id="KW-0472">Membrane</keyword>
<feature type="transmembrane region" description="Helical" evidence="2">
    <location>
        <begin position="214"/>
        <end position="239"/>
    </location>
</feature>
<feature type="region of interest" description="Disordered" evidence="1">
    <location>
        <begin position="1"/>
        <end position="38"/>
    </location>
</feature>
<comment type="caution">
    <text evidence="3">The sequence shown here is derived from an EMBL/GenBank/DDBJ whole genome shotgun (WGS) entry which is preliminary data.</text>
</comment>
<dbReference type="EMBL" id="JBHLTG010000005">
    <property type="protein sequence ID" value="MFC0680319.1"/>
    <property type="molecule type" value="Genomic_DNA"/>
</dbReference>
<keyword evidence="4" id="KW-1185">Reference proteome</keyword>
<evidence type="ECO:0000256" key="2">
    <source>
        <dbReference type="SAM" id="Phobius"/>
    </source>
</evidence>
<feature type="transmembrane region" description="Helical" evidence="2">
    <location>
        <begin position="53"/>
        <end position="76"/>
    </location>
</feature>
<protein>
    <submittedName>
        <fullName evidence="3">Uncharacterized protein</fullName>
    </submittedName>
</protein>
<feature type="transmembrane region" description="Helical" evidence="2">
    <location>
        <begin position="245"/>
        <end position="269"/>
    </location>
</feature>